<dbReference type="Proteomes" id="UP000012488">
    <property type="component" value="Chromosome"/>
</dbReference>
<dbReference type="Pfam" id="PF04471">
    <property type="entry name" value="Mrr_cat"/>
    <property type="match status" value="1"/>
</dbReference>
<name>A0A6B9FPU0_9HYPH</name>
<proteinExistence type="predicted"/>
<dbReference type="RefSeq" id="WP_010686045.1">
    <property type="nucleotide sequence ID" value="NZ_CP043538.1"/>
</dbReference>
<organism evidence="2 3">
    <name type="scientific">Methylobacterium mesophilicum SR1.6/6</name>
    <dbReference type="NCBI Taxonomy" id="908290"/>
    <lineage>
        <taxon>Bacteria</taxon>
        <taxon>Pseudomonadati</taxon>
        <taxon>Pseudomonadota</taxon>
        <taxon>Alphaproteobacteria</taxon>
        <taxon>Hyphomicrobiales</taxon>
        <taxon>Methylobacteriaceae</taxon>
        <taxon>Methylobacterium</taxon>
    </lineage>
</organism>
<protein>
    <submittedName>
        <fullName evidence="2">Restriction endonuclease</fullName>
    </submittedName>
</protein>
<accession>A0A6B9FPU0</accession>
<feature type="domain" description="Restriction endonuclease type IV Mrr" evidence="1">
    <location>
        <begin position="113"/>
        <end position="214"/>
    </location>
</feature>
<keyword evidence="2" id="KW-0378">Hydrolase</keyword>
<reference evidence="2 3" key="2">
    <citation type="journal article" date="2013" name="Genome Announc.">
        <title>Draft Genome Sequence of Methylobacterium mesophilicum Strain SR1.6/6, Isolated from Citrus sinensis.</title>
        <authorList>
            <person name="Marinho Almeida D."/>
            <person name="Dini-Andreote F."/>
            <person name="Camargo Neves A.A."/>
            <person name="Juca Ramos R.T."/>
            <person name="Andreote F.D."/>
            <person name="Carneiro A.R."/>
            <person name="Oliveira de Souza Lima A."/>
            <person name="Caracciolo Gomes de Sa P.H."/>
            <person name="Ribeiro Barbosa M.S."/>
            <person name="Araujo W.L."/>
            <person name="Silva A."/>
        </authorList>
    </citation>
    <scope>NUCLEOTIDE SEQUENCE [LARGE SCALE GENOMIC DNA]</scope>
    <source>
        <strain evidence="2 3">SR1.6/6</strain>
    </source>
</reference>
<reference evidence="2 3" key="1">
    <citation type="journal article" date="2012" name="Genet. Mol. Biol.">
        <title>Analysis of 16S rRNA and mxaF genes revealing insights into Methylobacterium niche-specific plant association.</title>
        <authorList>
            <person name="Dourado M.N."/>
            <person name="Andreote F.D."/>
            <person name="Dini-Andreote F."/>
            <person name="Conti R."/>
            <person name="Araujo J.M."/>
            <person name="Araujo W.L."/>
        </authorList>
    </citation>
    <scope>NUCLEOTIDE SEQUENCE [LARGE SCALE GENOMIC DNA]</scope>
    <source>
        <strain evidence="2 3">SR1.6/6</strain>
    </source>
</reference>
<dbReference type="KEGG" id="mmes:MMSR116_23830"/>
<dbReference type="EMBL" id="CP043538">
    <property type="protein sequence ID" value="QGY04600.1"/>
    <property type="molecule type" value="Genomic_DNA"/>
</dbReference>
<evidence type="ECO:0000313" key="2">
    <source>
        <dbReference type="EMBL" id="QGY04600.1"/>
    </source>
</evidence>
<keyword evidence="2" id="KW-0255">Endonuclease</keyword>
<gene>
    <name evidence="2" type="ORF">MMSR116_23830</name>
</gene>
<keyword evidence="2" id="KW-0540">Nuclease</keyword>
<evidence type="ECO:0000313" key="3">
    <source>
        <dbReference type="Proteomes" id="UP000012488"/>
    </source>
</evidence>
<dbReference type="OrthoDB" id="1363293at28211"/>
<dbReference type="GO" id="GO:0003677">
    <property type="term" value="F:DNA binding"/>
    <property type="evidence" value="ECO:0007669"/>
    <property type="project" value="InterPro"/>
</dbReference>
<dbReference type="AlphaFoldDB" id="A0A6B9FPU0"/>
<sequence length="236" mass="27090">MFATCLGLWVTAALLLIAYLHLHARASARCRETLRRDAERLLIESRWRERHAKSRAEFEFLQDAELGRLHRAYVPGPVRAFFWIGSFRRALYAEFASILEREIESWTFVDRVSVSPESFEVLMLRCLKSLGWRLDYQEDDDFVLIRDRHRFVARFAWTTRELECLPVNAVASAAERSGCAAAYVITNGRFSGAALAMAHARGVTALHCSQLDQLLARPADAVPIRRRQREKLRLAA</sequence>
<dbReference type="InterPro" id="IPR007560">
    <property type="entry name" value="Restrct_endonuc_IV_Mrr"/>
</dbReference>
<dbReference type="GO" id="GO:0004519">
    <property type="term" value="F:endonuclease activity"/>
    <property type="evidence" value="ECO:0007669"/>
    <property type="project" value="UniProtKB-KW"/>
</dbReference>
<dbReference type="GO" id="GO:0009307">
    <property type="term" value="P:DNA restriction-modification system"/>
    <property type="evidence" value="ECO:0007669"/>
    <property type="project" value="InterPro"/>
</dbReference>
<evidence type="ECO:0000259" key="1">
    <source>
        <dbReference type="Pfam" id="PF04471"/>
    </source>
</evidence>